<dbReference type="Gene3D" id="2.60.40.10">
    <property type="entry name" value="Immunoglobulins"/>
    <property type="match status" value="1"/>
</dbReference>
<dbReference type="GO" id="GO:0005634">
    <property type="term" value="C:nucleus"/>
    <property type="evidence" value="ECO:0007669"/>
    <property type="project" value="TreeGrafter"/>
</dbReference>
<name>A0A9W8N906_9PEZI</name>
<feature type="region of interest" description="Disordered" evidence="2">
    <location>
        <begin position="171"/>
        <end position="203"/>
    </location>
</feature>
<feature type="region of interest" description="Disordered" evidence="2">
    <location>
        <begin position="411"/>
        <end position="579"/>
    </location>
</feature>
<dbReference type="GO" id="GO:0031588">
    <property type="term" value="C:nucleotide-activated protein kinase complex"/>
    <property type="evidence" value="ECO:0007669"/>
    <property type="project" value="TreeGrafter"/>
</dbReference>
<feature type="compositionally biased region" description="Low complexity" evidence="2">
    <location>
        <begin position="526"/>
        <end position="539"/>
    </location>
</feature>
<sequence>MGSFVFKWDHPANEVYVTGSFDDWKKTEKLEKVGDHFEKKVQLPDTTSKIDYKFVVDGDWVVDHTAPKETDASGNENNVLTPERIVLEAPTTTAIMSSAAPDSTTAALAADAPLENKETTEQGDKSALPGAFPETPAAELNNEGAFGVNPFPAAAGAVNPIKLAPGEKIPEELSTEGASDNVKLDPESYEKSDALPGGVPAILSSAAPESTTAALAADAPIETKVPEIVKESQEKAHVDPEASAVPEEVEEKAAVEKELLDKVKAAPTTSEGTAGKGTEKTEDVVTPGEAAASIAAAVSAAAGAAVAGAVVAKDVAVDKTQDALAAAQTTATSAATQLPDSVKEKLPESVQGAIGTTQKEETREEVSPEAPAEVKASITEAGISPEAAANTEAVEDKKTVEAELLSQVKAVDSAANGEPREEISSEIPATVKESITESGRSPEAATNTEAVEEKKAVETELLKEVKPTGTAGETADGSAKKEEAPPALAVPATTEAPATSVAAATTETPAVETSEATEQKTTTNGAKAATDPTTPAKPAETSPPSSSKAGDSPATGEKKKKNRLSAMFGKVKAKFSHKD</sequence>
<dbReference type="EMBL" id="JANPWZ010001674">
    <property type="protein sequence ID" value="KAJ3564022.1"/>
    <property type="molecule type" value="Genomic_DNA"/>
</dbReference>
<feature type="compositionally biased region" description="Basic and acidic residues" evidence="2">
    <location>
        <begin position="182"/>
        <end position="193"/>
    </location>
</feature>
<dbReference type="SUPFAM" id="SSF81296">
    <property type="entry name" value="E set domains"/>
    <property type="match status" value="1"/>
</dbReference>
<evidence type="ECO:0000259" key="3">
    <source>
        <dbReference type="Pfam" id="PF16561"/>
    </source>
</evidence>
<organism evidence="4 5">
    <name type="scientific">Xylaria arbuscula</name>
    <dbReference type="NCBI Taxonomy" id="114810"/>
    <lineage>
        <taxon>Eukaryota</taxon>
        <taxon>Fungi</taxon>
        <taxon>Dikarya</taxon>
        <taxon>Ascomycota</taxon>
        <taxon>Pezizomycotina</taxon>
        <taxon>Sordariomycetes</taxon>
        <taxon>Xylariomycetidae</taxon>
        <taxon>Xylariales</taxon>
        <taxon>Xylariaceae</taxon>
        <taxon>Xylaria</taxon>
    </lineage>
</organism>
<dbReference type="GO" id="GO:0019901">
    <property type="term" value="F:protein kinase binding"/>
    <property type="evidence" value="ECO:0007669"/>
    <property type="project" value="TreeGrafter"/>
</dbReference>
<comment type="similarity">
    <text evidence="1">Belongs to the CRP1/MDG1 family.</text>
</comment>
<comment type="caution">
    <text evidence="4">The sequence shown here is derived from an EMBL/GenBank/DDBJ whole genome shotgun (WGS) entry which is preliminary data.</text>
</comment>
<dbReference type="GO" id="GO:0005737">
    <property type="term" value="C:cytoplasm"/>
    <property type="evidence" value="ECO:0007669"/>
    <property type="project" value="TreeGrafter"/>
</dbReference>
<dbReference type="CDD" id="cd02859">
    <property type="entry name" value="E_set_AMPKbeta_like_N"/>
    <property type="match status" value="1"/>
</dbReference>
<dbReference type="PANTHER" id="PTHR10343:SF81">
    <property type="entry name" value="CRUCIFORM DNA-RECOGNIZING PROTEIN 1-RELATED"/>
    <property type="match status" value="1"/>
</dbReference>
<dbReference type="InterPro" id="IPR032640">
    <property type="entry name" value="AMPK1_CBM"/>
</dbReference>
<feature type="compositionally biased region" description="Polar residues" evidence="2">
    <location>
        <begin position="436"/>
        <end position="447"/>
    </location>
</feature>
<feature type="compositionally biased region" description="Basic and acidic residues" evidence="2">
    <location>
        <begin position="451"/>
        <end position="466"/>
    </location>
</feature>
<dbReference type="InterPro" id="IPR013783">
    <property type="entry name" value="Ig-like_fold"/>
</dbReference>
<dbReference type="InterPro" id="IPR014756">
    <property type="entry name" value="Ig_E-set"/>
</dbReference>
<dbReference type="InterPro" id="IPR050827">
    <property type="entry name" value="CRP1_MDG1_kinase"/>
</dbReference>
<evidence type="ECO:0000313" key="5">
    <source>
        <dbReference type="Proteomes" id="UP001148614"/>
    </source>
</evidence>
<feature type="region of interest" description="Disordered" evidence="2">
    <location>
        <begin position="115"/>
        <end position="144"/>
    </location>
</feature>
<dbReference type="AlphaFoldDB" id="A0A9W8N906"/>
<reference evidence="4" key="1">
    <citation type="submission" date="2022-07" db="EMBL/GenBank/DDBJ databases">
        <title>Genome Sequence of Xylaria arbuscula.</title>
        <authorList>
            <person name="Buettner E."/>
        </authorList>
    </citation>
    <scope>NUCLEOTIDE SEQUENCE</scope>
    <source>
        <strain evidence="4">VT107</strain>
    </source>
</reference>
<dbReference type="Pfam" id="PF16561">
    <property type="entry name" value="AMPK1_CBM"/>
    <property type="match status" value="1"/>
</dbReference>
<feature type="compositionally biased region" description="Low complexity" evidence="2">
    <location>
        <begin position="485"/>
        <end position="516"/>
    </location>
</feature>
<dbReference type="GO" id="GO:0007165">
    <property type="term" value="P:signal transduction"/>
    <property type="evidence" value="ECO:0007669"/>
    <property type="project" value="TreeGrafter"/>
</dbReference>
<accession>A0A9W8N906</accession>
<evidence type="ECO:0000256" key="1">
    <source>
        <dbReference type="ARBA" id="ARBA00038216"/>
    </source>
</evidence>
<dbReference type="VEuPathDB" id="FungiDB:F4678DRAFT_424938"/>
<proteinExistence type="inferred from homology"/>
<feature type="region of interest" description="Disordered" evidence="2">
    <location>
        <begin position="260"/>
        <end position="283"/>
    </location>
</feature>
<feature type="domain" description="AMP-activated protein kinase glycogen-binding" evidence="3">
    <location>
        <begin position="4"/>
        <end position="81"/>
    </location>
</feature>
<evidence type="ECO:0000256" key="2">
    <source>
        <dbReference type="SAM" id="MobiDB-lite"/>
    </source>
</evidence>
<dbReference type="Proteomes" id="UP001148614">
    <property type="component" value="Unassembled WGS sequence"/>
</dbReference>
<feature type="region of interest" description="Disordered" evidence="2">
    <location>
        <begin position="332"/>
        <end position="395"/>
    </location>
</feature>
<keyword evidence="5" id="KW-1185">Reference proteome</keyword>
<evidence type="ECO:0000313" key="4">
    <source>
        <dbReference type="EMBL" id="KAJ3564022.1"/>
    </source>
</evidence>
<dbReference type="PANTHER" id="PTHR10343">
    <property type="entry name" value="5'-AMP-ACTIVATED PROTEIN KINASE , BETA SUBUNIT"/>
    <property type="match status" value="1"/>
</dbReference>
<protein>
    <recommendedName>
        <fullName evidence="3">AMP-activated protein kinase glycogen-binding domain-containing protein</fullName>
    </recommendedName>
</protein>
<feature type="compositionally biased region" description="Basic and acidic residues" evidence="2">
    <location>
        <begin position="115"/>
        <end position="124"/>
    </location>
</feature>
<gene>
    <name evidence="4" type="ORF">NPX13_g7991</name>
</gene>